<evidence type="ECO:0000256" key="5">
    <source>
        <dbReference type="ARBA" id="ARBA00012613"/>
    </source>
</evidence>
<evidence type="ECO:0000256" key="21">
    <source>
        <dbReference type="ARBA" id="ARBA00032915"/>
    </source>
</evidence>
<evidence type="ECO:0000256" key="24">
    <source>
        <dbReference type="PIRSR" id="PIRSR607754-2"/>
    </source>
</evidence>
<comment type="catalytic activity">
    <reaction evidence="22">
        <text>an N(4)-{beta-D-GlcNAc-(1-&gt;2)-alpha-D-Man-(1-&gt;3)-[alpha-D-Man-(1-&gt;6)]-beta-D-Man-(1-&gt;4)-beta-D-GlcNAc-(1-&gt;4)-beta-D-GlcNAc}-L-asparaginyl-[protein] + UDP-N-acetyl-alpha-D-glucosamine = N(4)-{beta-D-GlcNAc-(1-&gt;2)-alpha-D-Man-(1-&gt;3)-[beta-D-GlcNAc-(1-&gt;2)-alpha-D-Man-(1-&gt;6)]-beta-D-Man-(1-&gt;4)-beta-D-GlcNAc-(1-&gt;4)-beta-D-GlcNAc}-L-asparaginyl-[protein] + UDP + H(+)</text>
        <dbReference type="Rhea" id="RHEA:12941"/>
        <dbReference type="Rhea" id="RHEA-COMP:13526"/>
        <dbReference type="Rhea" id="RHEA-COMP:14369"/>
        <dbReference type="ChEBI" id="CHEBI:15378"/>
        <dbReference type="ChEBI" id="CHEBI:57705"/>
        <dbReference type="ChEBI" id="CHEBI:58223"/>
        <dbReference type="ChEBI" id="CHEBI:60615"/>
        <dbReference type="ChEBI" id="CHEBI:60651"/>
        <dbReference type="EC" id="2.4.1.143"/>
    </reaction>
</comment>
<comment type="subcellular location">
    <subcellularLocation>
        <location evidence="2">Golgi apparatus membrane</location>
        <topology evidence="2">Single-pass type II membrane protein</topology>
    </subcellularLocation>
</comment>
<feature type="disulfide bond" evidence="25">
    <location>
        <begin position="253"/>
        <end position="350"/>
    </location>
</feature>
<evidence type="ECO:0000256" key="16">
    <source>
        <dbReference type="ARBA" id="ARBA00023180"/>
    </source>
</evidence>
<dbReference type="EC" id="2.4.1.143" evidence="5"/>
<evidence type="ECO:0000256" key="20">
    <source>
        <dbReference type="ARBA" id="ARBA00032552"/>
    </source>
</evidence>
<keyword evidence="12" id="KW-1133">Transmembrane helix</keyword>
<keyword evidence="9" id="KW-0812">Transmembrane</keyword>
<evidence type="ECO:0000256" key="17">
    <source>
        <dbReference type="ARBA" id="ARBA00023211"/>
    </source>
</evidence>
<dbReference type="Gene3D" id="3.90.550.10">
    <property type="entry name" value="Spore Coat Polysaccharide Biosynthesis Protein SpsA, Chain A"/>
    <property type="match status" value="1"/>
</dbReference>
<evidence type="ECO:0000256" key="2">
    <source>
        <dbReference type="ARBA" id="ARBA00004323"/>
    </source>
</evidence>
<keyword evidence="14" id="KW-0472">Membrane</keyword>
<feature type="disulfide bond" evidence="25">
    <location>
        <begin position="116"/>
        <end position="130"/>
    </location>
</feature>
<protein>
    <recommendedName>
        <fullName evidence="6">Alpha-1,6-mannosyl-glycoprotein 2-beta-N-acetylglucosaminyltransferase</fullName>
        <ecNumber evidence="5">2.4.1.143</ecNumber>
    </recommendedName>
    <alternativeName>
        <fullName evidence="21">Beta-1,2-N-acetylglucosaminyltransferase II</fullName>
    </alternativeName>
    <alternativeName>
        <fullName evidence="20">GlcNAc-T II</fullName>
    </alternativeName>
    <alternativeName>
        <fullName evidence="19">Mannoside acetylglucosaminyltransferase 2</fullName>
    </alternativeName>
    <alternativeName>
        <fullName evidence="18">N-glycosyl-oligosaccharide-glycoprotein N-acetylglucosaminyltransferase II</fullName>
    </alternativeName>
</protein>
<evidence type="ECO:0000256" key="6">
    <source>
        <dbReference type="ARBA" id="ARBA00014817"/>
    </source>
</evidence>
<dbReference type="EMBL" id="NCKV01012943">
    <property type="protein sequence ID" value="RWS21280.1"/>
    <property type="molecule type" value="Genomic_DNA"/>
</dbReference>
<evidence type="ECO:0000256" key="25">
    <source>
        <dbReference type="PIRSR" id="PIRSR607754-3"/>
    </source>
</evidence>
<evidence type="ECO:0000313" key="27">
    <source>
        <dbReference type="Proteomes" id="UP000288716"/>
    </source>
</evidence>
<keyword evidence="27" id="KW-1185">Reference proteome</keyword>
<evidence type="ECO:0000256" key="19">
    <source>
        <dbReference type="ARBA" id="ARBA00031203"/>
    </source>
</evidence>
<evidence type="ECO:0000256" key="15">
    <source>
        <dbReference type="ARBA" id="ARBA00023157"/>
    </source>
</evidence>
<comment type="pathway">
    <text evidence="3">Protein modification; protein glycosylation.</text>
</comment>
<dbReference type="Proteomes" id="UP000288716">
    <property type="component" value="Unassembled WGS sequence"/>
</dbReference>
<sequence length="355" mass="41978">MEVDVSNISTLKRYISELNEKQEILNENLFGPFKADDTIIAIQVHDKIHYFNKTIDGLSKVKGIEKTLLIFSHSIFHPEINRIVKNIKFAKVMQIFYPNSTQLYPKTFPGDDPNDCPRDTPKLEAIKMNCNSAEFPDKYGHYRESKLTQLKHHWFWKLNFIFGRLRITTNFEGYVVLLEDDYYLIPDSLYVLEKMRKLIIDDSNCVYSLGIREYKIDATKTNVVVNFSGVPLNSHIFSKNFWNAFKKYSENFCTYDNYHLDFSFIGVTHEFMKPPPFSIYPLVPRVFHIGSYGVNNHDPKRYNYYQVQKDLLQIKHNLFPKYLKVEFENDSRTYIQEWGGFNDPRDKQLCLSFIL</sequence>
<evidence type="ECO:0000256" key="22">
    <source>
        <dbReference type="ARBA" id="ARBA00093257"/>
    </source>
</evidence>
<keyword evidence="8 26" id="KW-0808">Transferase</keyword>
<comment type="caution">
    <text evidence="26">The sequence shown here is derived from an EMBL/GenBank/DDBJ whole genome shotgun (WGS) entry which is preliminary data.</text>
</comment>
<accession>A0A443S182</accession>
<feature type="binding site" evidence="24">
    <location>
        <position position="181"/>
    </location>
    <ligand>
        <name>Mn(2+)</name>
        <dbReference type="ChEBI" id="CHEBI:29035"/>
    </ligand>
</feature>
<keyword evidence="16" id="KW-0325">Glycoprotein</keyword>
<keyword evidence="11" id="KW-0735">Signal-anchor</keyword>
<dbReference type="OrthoDB" id="6019616at2759"/>
<evidence type="ECO:0000256" key="8">
    <source>
        <dbReference type="ARBA" id="ARBA00022679"/>
    </source>
</evidence>
<keyword evidence="13" id="KW-0333">Golgi apparatus</keyword>
<evidence type="ECO:0000256" key="12">
    <source>
        <dbReference type="ARBA" id="ARBA00022989"/>
    </source>
</evidence>
<comment type="similarity">
    <text evidence="4">Belongs to the glycosyltransferase 16 (GT16) protein family.</text>
</comment>
<evidence type="ECO:0000256" key="18">
    <source>
        <dbReference type="ARBA" id="ARBA00029663"/>
    </source>
</evidence>
<feature type="binding site" evidence="24">
    <location>
        <position position="288"/>
    </location>
    <ligand>
        <name>Mn(2+)</name>
        <dbReference type="ChEBI" id="CHEBI:29035"/>
    </ligand>
</feature>
<dbReference type="InterPro" id="IPR007754">
    <property type="entry name" value="GlcNAc_II"/>
</dbReference>
<gene>
    <name evidence="26" type="ORF">B4U80_09115</name>
</gene>
<evidence type="ECO:0000256" key="13">
    <source>
        <dbReference type="ARBA" id="ARBA00023034"/>
    </source>
</evidence>
<comment type="cofactor">
    <cofactor evidence="1 24">
        <name>Mn(2+)</name>
        <dbReference type="ChEBI" id="CHEBI:29035"/>
    </cofactor>
</comment>
<evidence type="ECO:0000313" key="26">
    <source>
        <dbReference type="EMBL" id="RWS21280.1"/>
    </source>
</evidence>
<dbReference type="GO" id="GO:0000139">
    <property type="term" value="C:Golgi membrane"/>
    <property type="evidence" value="ECO:0007669"/>
    <property type="project" value="UniProtKB-SubCell"/>
</dbReference>
<name>A0A443S182_9ACAR</name>
<dbReference type="UniPathway" id="UPA00378"/>
<dbReference type="GO" id="GO:0046872">
    <property type="term" value="F:metal ion binding"/>
    <property type="evidence" value="ECO:0007669"/>
    <property type="project" value="UniProtKB-KW"/>
</dbReference>
<evidence type="ECO:0000256" key="3">
    <source>
        <dbReference type="ARBA" id="ARBA00004922"/>
    </source>
</evidence>
<proteinExistence type="inferred from homology"/>
<dbReference type="GO" id="GO:0009312">
    <property type="term" value="P:oligosaccharide biosynthetic process"/>
    <property type="evidence" value="ECO:0007669"/>
    <property type="project" value="InterPro"/>
</dbReference>
<organism evidence="26 27">
    <name type="scientific">Leptotrombidium deliense</name>
    <dbReference type="NCBI Taxonomy" id="299467"/>
    <lineage>
        <taxon>Eukaryota</taxon>
        <taxon>Metazoa</taxon>
        <taxon>Ecdysozoa</taxon>
        <taxon>Arthropoda</taxon>
        <taxon>Chelicerata</taxon>
        <taxon>Arachnida</taxon>
        <taxon>Acari</taxon>
        <taxon>Acariformes</taxon>
        <taxon>Trombidiformes</taxon>
        <taxon>Prostigmata</taxon>
        <taxon>Anystina</taxon>
        <taxon>Parasitengona</taxon>
        <taxon>Trombiculoidea</taxon>
        <taxon>Trombiculidae</taxon>
        <taxon>Leptotrombidium</taxon>
    </lineage>
</organism>
<evidence type="ECO:0000256" key="4">
    <source>
        <dbReference type="ARBA" id="ARBA00011011"/>
    </source>
</evidence>
<evidence type="ECO:0000256" key="7">
    <source>
        <dbReference type="ARBA" id="ARBA00022676"/>
    </source>
</evidence>
<reference evidence="26 27" key="1">
    <citation type="journal article" date="2018" name="Gigascience">
        <title>Genomes of trombidid mites reveal novel predicted allergens and laterally-transferred genes associated with secondary metabolism.</title>
        <authorList>
            <person name="Dong X."/>
            <person name="Chaisiri K."/>
            <person name="Xia D."/>
            <person name="Armstrong S.D."/>
            <person name="Fang Y."/>
            <person name="Donnelly M.J."/>
            <person name="Kadowaki T."/>
            <person name="McGarry J.W."/>
            <person name="Darby A.C."/>
            <person name="Makepeace B.L."/>
        </authorList>
    </citation>
    <scope>NUCLEOTIDE SEQUENCE [LARGE SCALE GENOMIC DNA]</scope>
    <source>
        <strain evidence="26">UoL-UT</strain>
    </source>
</reference>
<evidence type="ECO:0000256" key="10">
    <source>
        <dbReference type="ARBA" id="ARBA00022723"/>
    </source>
</evidence>
<dbReference type="STRING" id="299467.A0A443S182"/>
<dbReference type="VEuPathDB" id="VectorBase:LDEU010760"/>
<keyword evidence="7 26" id="KW-0328">Glycosyltransferase</keyword>
<dbReference type="PANTHER" id="PTHR12871:SF0">
    <property type="entry name" value="ALPHA-1,6-MANNOSYL-GLYCOPROTEIN 2-BETA-N-ACETYLGLUCOSAMINYLTRANSFERASE"/>
    <property type="match status" value="1"/>
</dbReference>
<evidence type="ECO:0000256" key="9">
    <source>
        <dbReference type="ARBA" id="ARBA00022692"/>
    </source>
</evidence>
<dbReference type="InterPro" id="IPR029044">
    <property type="entry name" value="Nucleotide-diphossugar_trans"/>
</dbReference>
<dbReference type="GO" id="GO:0006487">
    <property type="term" value="P:protein N-linked glycosylation"/>
    <property type="evidence" value="ECO:0007669"/>
    <property type="project" value="TreeGrafter"/>
</dbReference>
<dbReference type="GO" id="GO:0008455">
    <property type="term" value="F:alpha-1,6-mannosylglycoprotein 2-beta-N-acetylglucosaminyltransferase activity"/>
    <property type="evidence" value="ECO:0007669"/>
    <property type="project" value="UniProtKB-EC"/>
</dbReference>
<evidence type="ECO:0000256" key="11">
    <source>
        <dbReference type="ARBA" id="ARBA00022968"/>
    </source>
</evidence>
<dbReference type="GO" id="GO:0005795">
    <property type="term" value="C:Golgi stack"/>
    <property type="evidence" value="ECO:0007669"/>
    <property type="project" value="InterPro"/>
</dbReference>
<dbReference type="AlphaFoldDB" id="A0A443S182"/>
<keyword evidence="10 24" id="KW-0479">Metal-binding</keyword>
<dbReference type="Pfam" id="PF05060">
    <property type="entry name" value="MGAT2"/>
    <property type="match status" value="1"/>
</dbReference>
<feature type="binding site" evidence="23">
    <location>
        <begin position="149"/>
        <end position="153"/>
    </location>
    <ligand>
        <name>substrate</name>
    </ligand>
</feature>
<dbReference type="PANTHER" id="PTHR12871">
    <property type="entry name" value="BETA-1,2-N-ACETYLGLUCOSAMINYLTRANSFERASE II"/>
    <property type="match status" value="1"/>
</dbReference>
<evidence type="ECO:0000256" key="1">
    <source>
        <dbReference type="ARBA" id="ARBA00001936"/>
    </source>
</evidence>
<keyword evidence="17 24" id="KW-0464">Manganese</keyword>
<keyword evidence="15 25" id="KW-1015">Disulfide bond</keyword>
<evidence type="ECO:0000256" key="14">
    <source>
        <dbReference type="ARBA" id="ARBA00023136"/>
    </source>
</evidence>
<evidence type="ECO:0000256" key="23">
    <source>
        <dbReference type="PIRSR" id="PIRSR607754-1"/>
    </source>
</evidence>